<comment type="catalytic activity">
    <reaction evidence="5">
        <text>a 3-(all-trans-polyprenyl)benzene-1,2-diol + S-adenosyl-L-methionine = a 2-methoxy-6-(all-trans-polyprenyl)phenol + S-adenosyl-L-homocysteine + H(+)</text>
        <dbReference type="Rhea" id="RHEA:31411"/>
        <dbReference type="Rhea" id="RHEA-COMP:9550"/>
        <dbReference type="Rhea" id="RHEA-COMP:9551"/>
        <dbReference type="ChEBI" id="CHEBI:15378"/>
        <dbReference type="ChEBI" id="CHEBI:57856"/>
        <dbReference type="ChEBI" id="CHEBI:59789"/>
        <dbReference type="ChEBI" id="CHEBI:62729"/>
        <dbReference type="ChEBI" id="CHEBI:62731"/>
        <dbReference type="EC" id="2.1.1.222"/>
    </reaction>
</comment>
<dbReference type="NCBIfam" id="TIGR01983">
    <property type="entry name" value="UbiG"/>
    <property type="match status" value="1"/>
</dbReference>
<comment type="function">
    <text evidence="5">O-methyltransferase that catalyzes the 2 O-methylation steps in the ubiquinone biosynthetic pathway.</text>
</comment>
<dbReference type="GO" id="GO:0061542">
    <property type="term" value="F:3-demethylubiquinol 3-O-methyltransferase activity"/>
    <property type="evidence" value="ECO:0007669"/>
    <property type="project" value="UniProtKB-EC"/>
</dbReference>
<dbReference type="CDD" id="cd02440">
    <property type="entry name" value="AdoMet_MTases"/>
    <property type="match status" value="1"/>
</dbReference>
<protein>
    <recommendedName>
        <fullName evidence="5">Ubiquinone biosynthesis O-methyltransferase</fullName>
    </recommendedName>
    <alternativeName>
        <fullName evidence="5">2-polyprenyl-6-hydroxyphenol methylase</fullName>
        <ecNumber evidence="5">2.1.1.222</ecNumber>
    </alternativeName>
    <alternativeName>
        <fullName evidence="5">3-demethylubiquinone 3-O-methyltransferase</fullName>
        <ecNumber evidence="5">2.1.1.64</ecNumber>
    </alternativeName>
</protein>
<evidence type="ECO:0000313" key="7">
    <source>
        <dbReference type="Proteomes" id="UP001231616"/>
    </source>
</evidence>
<evidence type="ECO:0000256" key="5">
    <source>
        <dbReference type="HAMAP-Rule" id="MF_00472"/>
    </source>
</evidence>
<dbReference type="PANTHER" id="PTHR43464">
    <property type="entry name" value="METHYLTRANSFERASE"/>
    <property type="match status" value="1"/>
</dbReference>
<dbReference type="InterPro" id="IPR029063">
    <property type="entry name" value="SAM-dependent_MTases_sf"/>
</dbReference>
<evidence type="ECO:0000256" key="1">
    <source>
        <dbReference type="ARBA" id="ARBA00022603"/>
    </source>
</evidence>
<keyword evidence="1 5" id="KW-0489">Methyltransferase</keyword>
<keyword evidence="3 5" id="KW-0831">Ubiquinone biosynthesis</keyword>
<dbReference type="EMBL" id="JAUZVZ010000025">
    <property type="protein sequence ID" value="MDP4537456.1"/>
    <property type="molecule type" value="Genomic_DNA"/>
</dbReference>
<dbReference type="EC" id="2.1.1.222" evidence="5"/>
<comment type="catalytic activity">
    <reaction evidence="5">
        <text>a 3-demethylubiquinol + S-adenosyl-L-methionine = a ubiquinol + S-adenosyl-L-homocysteine + H(+)</text>
        <dbReference type="Rhea" id="RHEA:44380"/>
        <dbReference type="Rhea" id="RHEA-COMP:9566"/>
        <dbReference type="Rhea" id="RHEA-COMP:10914"/>
        <dbReference type="ChEBI" id="CHEBI:15378"/>
        <dbReference type="ChEBI" id="CHEBI:17976"/>
        <dbReference type="ChEBI" id="CHEBI:57856"/>
        <dbReference type="ChEBI" id="CHEBI:59789"/>
        <dbReference type="ChEBI" id="CHEBI:84422"/>
        <dbReference type="EC" id="2.1.1.64"/>
    </reaction>
</comment>
<dbReference type="Proteomes" id="UP001231616">
    <property type="component" value="Unassembled WGS sequence"/>
</dbReference>
<sequence>MALSPSDPLQTNVDPAEIAKFNDIASRWWDPDGEFKPLHLLNPTRLGYINDQMAGLFGKSVVDVGCGGGILAESMARAGANVTGIDMADEALMVARLHAMEAGVAVHYQQSTAEQFAANHADQFELVTCMEMLEHVPDPASVITACADLVQPGGTVIFSTINKHWKAYAMAILGAEYIMQLVPKGTHDYAKFIRPSQLMRWAEDAGLTICGASGLHFNPLTSEFKVGQGVDVNYFVVAKKPA</sequence>
<organism evidence="6 7">
    <name type="scientific">Alkalimonas collagenimarina</name>
    <dbReference type="NCBI Taxonomy" id="400390"/>
    <lineage>
        <taxon>Bacteria</taxon>
        <taxon>Pseudomonadati</taxon>
        <taxon>Pseudomonadota</taxon>
        <taxon>Gammaproteobacteria</taxon>
        <taxon>Alkalimonas</taxon>
    </lineage>
</organism>
<proteinExistence type="inferred from homology"/>
<feature type="binding site" evidence="5">
    <location>
        <position position="65"/>
    </location>
    <ligand>
        <name>S-adenosyl-L-methionine</name>
        <dbReference type="ChEBI" id="CHEBI:59789"/>
    </ligand>
</feature>
<evidence type="ECO:0000256" key="4">
    <source>
        <dbReference type="ARBA" id="ARBA00022691"/>
    </source>
</evidence>
<dbReference type="Gene3D" id="3.40.50.150">
    <property type="entry name" value="Vaccinia Virus protein VP39"/>
    <property type="match status" value="1"/>
</dbReference>
<dbReference type="GO" id="GO:0102208">
    <property type="term" value="F:2-polyprenyl-6-hydroxyphenol methylase activity"/>
    <property type="evidence" value="ECO:0007669"/>
    <property type="project" value="UniProtKB-EC"/>
</dbReference>
<gene>
    <name evidence="5 6" type="primary">ubiG</name>
    <name evidence="6" type="ORF">Q3O60_14780</name>
</gene>
<keyword evidence="7" id="KW-1185">Reference proteome</keyword>
<comment type="similarity">
    <text evidence="5">Belongs to the methyltransferase superfamily. UbiG/COQ3 family.</text>
</comment>
<name>A0ABT9H2B4_9GAMM</name>
<comment type="caution">
    <text evidence="6">The sequence shown here is derived from an EMBL/GenBank/DDBJ whole genome shotgun (WGS) entry which is preliminary data.</text>
</comment>
<feature type="binding site" evidence="5">
    <location>
        <position position="45"/>
    </location>
    <ligand>
        <name>S-adenosyl-L-methionine</name>
        <dbReference type="ChEBI" id="CHEBI:59789"/>
    </ligand>
</feature>
<dbReference type="Pfam" id="PF13489">
    <property type="entry name" value="Methyltransf_23"/>
    <property type="match status" value="1"/>
</dbReference>
<accession>A0ABT9H2B4</accession>
<dbReference type="EC" id="2.1.1.64" evidence="5"/>
<dbReference type="RefSeq" id="WP_305894718.1">
    <property type="nucleotide sequence ID" value="NZ_JAUZVZ010000025.1"/>
</dbReference>
<evidence type="ECO:0000256" key="3">
    <source>
        <dbReference type="ARBA" id="ARBA00022688"/>
    </source>
</evidence>
<dbReference type="GO" id="GO:0032259">
    <property type="term" value="P:methylation"/>
    <property type="evidence" value="ECO:0007669"/>
    <property type="project" value="UniProtKB-KW"/>
</dbReference>
<keyword evidence="2 5" id="KW-0808">Transferase</keyword>
<keyword evidence="4 5" id="KW-0949">S-adenosyl-L-methionine</keyword>
<dbReference type="SUPFAM" id="SSF53335">
    <property type="entry name" value="S-adenosyl-L-methionine-dependent methyltransferases"/>
    <property type="match status" value="1"/>
</dbReference>
<dbReference type="InterPro" id="IPR010233">
    <property type="entry name" value="UbiG_MeTrfase"/>
</dbReference>
<dbReference type="PANTHER" id="PTHR43464:SF19">
    <property type="entry name" value="UBIQUINONE BIOSYNTHESIS O-METHYLTRANSFERASE, MITOCHONDRIAL"/>
    <property type="match status" value="1"/>
</dbReference>
<feature type="binding site" evidence="5">
    <location>
        <position position="86"/>
    </location>
    <ligand>
        <name>S-adenosyl-L-methionine</name>
        <dbReference type="ChEBI" id="CHEBI:59789"/>
    </ligand>
</feature>
<comment type="pathway">
    <text evidence="5">Cofactor biosynthesis; ubiquinone biosynthesis.</text>
</comment>
<feature type="binding site" evidence="5">
    <location>
        <position position="130"/>
    </location>
    <ligand>
        <name>S-adenosyl-L-methionine</name>
        <dbReference type="ChEBI" id="CHEBI:59789"/>
    </ligand>
</feature>
<reference evidence="6 7" key="1">
    <citation type="submission" date="2023-08" db="EMBL/GenBank/DDBJ databases">
        <authorList>
            <person name="Joshi A."/>
            <person name="Thite S."/>
        </authorList>
    </citation>
    <scope>NUCLEOTIDE SEQUENCE [LARGE SCALE GENOMIC DNA]</scope>
    <source>
        <strain evidence="6 7">AC40</strain>
    </source>
</reference>
<dbReference type="HAMAP" id="MF_00472">
    <property type="entry name" value="UbiG"/>
    <property type="match status" value="1"/>
</dbReference>
<evidence type="ECO:0000313" key="6">
    <source>
        <dbReference type="EMBL" id="MDP4537456.1"/>
    </source>
</evidence>
<evidence type="ECO:0000256" key="2">
    <source>
        <dbReference type="ARBA" id="ARBA00022679"/>
    </source>
</evidence>